<evidence type="ECO:0000256" key="3">
    <source>
        <dbReference type="ARBA" id="ARBA00022630"/>
    </source>
</evidence>
<evidence type="ECO:0000259" key="11">
    <source>
        <dbReference type="Pfam" id="PF10590"/>
    </source>
</evidence>
<comment type="pathway">
    <text evidence="7">Cofactor metabolism; pyridoxal 5'-phosphate salvage; pyridoxal 5'-phosphate from pyridoxamine 5'-phosphate: step 1/1.</text>
</comment>
<feature type="binding site" evidence="7 9">
    <location>
        <position position="183"/>
    </location>
    <ligand>
        <name>FMN</name>
        <dbReference type="ChEBI" id="CHEBI:58210"/>
    </ligand>
</feature>
<feature type="binding site" evidence="7 9">
    <location>
        <position position="80"/>
    </location>
    <ligand>
        <name>FMN</name>
        <dbReference type="ChEBI" id="CHEBI:58210"/>
    </ligand>
</feature>
<evidence type="ECO:0000256" key="7">
    <source>
        <dbReference type="HAMAP-Rule" id="MF_01629"/>
    </source>
</evidence>
<sequence length="210" mass="24753">MKIADIRKEYSSKILEINKVEKSPLEQFKRWMEEALSAKVMEPNAMNLATIGLDGRPTSRIVLLKGIDHGFVFFTNYTSKKGRELTENSFASLNFFWPEMERQVRIEGKTERVSEQESDEYFLSRPLESQIGAWTSPQSQEIPDRLYLEEKRKSYEEKFSREALHRPAHWGGFRLIADRLEFWQGRPGRLHDRIKYELEANAWKIVRLAP</sequence>
<dbReference type="PANTHER" id="PTHR10851">
    <property type="entry name" value="PYRIDOXINE-5-PHOSPHATE OXIDASE"/>
    <property type="match status" value="1"/>
</dbReference>
<evidence type="ECO:0000313" key="13">
    <source>
        <dbReference type="Proteomes" id="UP000013909"/>
    </source>
</evidence>
<dbReference type="InterPro" id="IPR012349">
    <property type="entry name" value="Split_barrel_FMN-bd"/>
</dbReference>
<feature type="binding site" evidence="7 9">
    <location>
        <position position="193"/>
    </location>
    <ligand>
        <name>FMN</name>
        <dbReference type="ChEBI" id="CHEBI:58210"/>
    </ligand>
</feature>
<dbReference type="InterPro" id="IPR000659">
    <property type="entry name" value="Pyridox_Oxase"/>
</dbReference>
<feature type="binding site" evidence="7 8">
    <location>
        <begin position="189"/>
        <end position="191"/>
    </location>
    <ligand>
        <name>substrate</name>
    </ligand>
</feature>
<keyword evidence="4 7" id="KW-0288">FMN</keyword>
<comment type="pathway">
    <text evidence="7">Cofactor metabolism; pyridoxal 5'-phosphate salvage; pyridoxal 5'-phosphate from pyridoxine 5'-phosphate: step 1/1.</text>
</comment>
<feature type="binding site" evidence="7 9">
    <location>
        <begin position="138"/>
        <end position="139"/>
    </location>
    <ligand>
        <name>FMN</name>
        <dbReference type="ChEBI" id="CHEBI:58210"/>
    </ligand>
</feature>
<evidence type="ECO:0000256" key="2">
    <source>
        <dbReference type="ARBA" id="ARBA00011738"/>
    </source>
</evidence>
<feature type="binding site" evidence="7 9">
    <location>
        <begin position="74"/>
        <end position="75"/>
    </location>
    <ligand>
        <name>FMN</name>
        <dbReference type="ChEBI" id="CHEBI:58210"/>
    </ligand>
</feature>
<dbReference type="HAMAP" id="MF_01629">
    <property type="entry name" value="PdxH"/>
    <property type="match status" value="1"/>
</dbReference>
<feature type="binding site" evidence="7 8">
    <location>
        <position position="129"/>
    </location>
    <ligand>
        <name>substrate</name>
    </ligand>
</feature>
<dbReference type="PATRIC" id="fig|1288963.3.peg.1467"/>
<feature type="domain" description="Pyridoxamine 5'-phosphate oxidase N-terminal" evidence="10">
    <location>
        <begin position="32"/>
        <end position="149"/>
    </location>
</feature>
<dbReference type="InterPro" id="IPR019576">
    <property type="entry name" value="Pyridoxamine_oxidase_dimer_C"/>
</dbReference>
<keyword evidence="6 7" id="KW-0664">Pyridoxine biosynthesis</keyword>
<evidence type="ECO:0000256" key="8">
    <source>
        <dbReference type="PIRSR" id="PIRSR000190-1"/>
    </source>
</evidence>
<dbReference type="OrthoDB" id="9780392at2"/>
<evidence type="ECO:0000256" key="5">
    <source>
        <dbReference type="ARBA" id="ARBA00023002"/>
    </source>
</evidence>
<evidence type="ECO:0000256" key="4">
    <source>
        <dbReference type="ARBA" id="ARBA00022643"/>
    </source>
</evidence>
<comment type="subunit">
    <text evidence="2 7">Homodimer.</text>
</comment>
<dbReference type="SUPFAM" id="SSF50475">
    <property type="entry name" value="FMN-binding split barrel"/>
    <property type="match status" value="1"/>
</dbReference>
<dbReference type="Pfam" id="PF01243">
    <property type="entry name" value="PNPOx_N"/>
    <property type="match status" value="1"/>
</dbReference>
<dbReference type="GO" id="GO:0004733">
    <property type="term" value="F:pyridoxamine phosphate oxidase activity"/>
    <property type="evidence" value="ECO:0007669"/>
    <property type="project" value="UniProtKB-UniRule"/>
</dbReference>
<proteinExistence type="inferred from homology"/>
<dbReference type="EMBL" id="AQHR01000044">
    <property type="protein sequence ID" value="EON77935.1"/>
    <property type="molecule type" value="Genomic_DNA"/>
</dbReference>
<keyword evidence="5 7" id="KW-0560">Oxidoreductase</keyword>
<feature type="domain" description="Pyridoxine 5'-phosphate oxidase dimerisation C-terminal" evidence="11">
    <location>
        <begin position="170"/>
        <end position="210"/>
    </location>
</feature>
<comment type="function">
    <text evidence="7">Catalyzes the oxidation of either pyridoxine 5'-phosphate (PNP) or pyridoxamine 5'-phosphate (PMP) into pyridoxal 5'-phosphate (PLP).</text>
</comment>
<dbReference type="UniPathway" id="UPA01068">
    <property type="reaction ID" value="UER00304"/>
</dbReference>
<dbReference type="GO" id="GO:0010181">
    <property type="term" value="F:FMN binding"/>
    <property type="evidence" value="ECO:0007669"/>
    <property type="project" value="UniProtKB-UniRule"/>
</dbReference>
<feature type="binding site" evidence="7 9">
    <location>
        <position position="81"/>
    </location>
    <ligand>
        <name>FMN</name>
        <dbReference type="ChEBI" id="CHEBI:58210"/>
    </ligand>
</feature>
<evidence type="ECO:0000256" key="1">
    <source>
        <dbReference type="ARBA" id="ARBA00007301"/>
    </source>
</evidence>
<dbReference type="NCBIfam" id="TIGR00558">
    <property type="entry name" value="pdxH"/>
    <property type="match status" value="1"/>
</dbReference>
<feature type="binding site" evidence="7 9">
    <location>
        <begin position="60"/>
        <end position="65"/>
    </location>
    <ligand>
        <name>FMN</name>
        <dbReference type="ChEBI" id="CHEBI:58210"/>
    </ligand>
</feature>
<name>R7ZUW3_9BACT</name>
<comment type="similarity">
    <text evidence="1 7">Belongs to the pyridoxamine 5'-phosphate oxidase family.</text>
</comment>
<reference evidence="12 13" key="1">
    <citation type="submission" date="2013-02" db="EMBL/GenBank/DDBJ databases">
        <title>A novel strain isolated from Lonar lake, Maharashtra, India.</title>
        <authorList>
            <person name="Singh A."/>
        </authorList>
    </citation>
    <scope>NUCLEOTIDE SEQUENCE [LARGE SCALE GENOMIC DNA]</scope>
    <source>
        <strain evidence="12 13">AK24</strain>
    </source>
</reference>
<dbReference type="RefSeq" id="WP_010853617.1">
    <property type="nucleotide sequence ID" value="NZ_AQHR01000044.1"/>
</dbReference>
<dbReference type="FunFam" id="2.30.110.10:FF:000020">
    <property type="entry name" value="PNPO isoform 11"/>
    <property type="match status" value="1"/>
</dbReference>
<dbReference type="Pfam" id="PF10590">
    <property type="entry name" value="PNP_phzG_C"/>
    <property type="match status" value="1"/>
</dbReference>
<feature type="binding site" evidence="7 8">
    <location>
        <position position="125"/>
    </location>
    <ligand>
        <name>substrate</name>
    </ligand>
</feature>
<keyword evidence="3 7" id="KW-0285">Flavoprotein</keyword>
<dbReference type="GO" id="GO:0008615">
    <property type="term" value="P:pyridoxine biosynthetic process"/>
    <property type="evidence" value="ECO:0007669"/>
    <property type="project" value="UniProtKB-UniRule"/>
</dbReference>
<evidence type="ECO:0000256" key="6">
    <source>
        <dbReference type="ARBA" id="ARBA00023096"/>
    </source>
</evidence>
<dbReference type="AlphaFoldDB" id="R7ZUW3"/>
<evidence type="ECO:0000259" key="10">
    <source>
        <dbReference type="Pfam" id="PF01243"/>
    </source>
</evidence>
<dbReference type="NCBIfam" id="NF004231">
    <property type="entry name" value="PRK05679.1"/>
    <property type="match status" value="1"/>
</dbReference>
<feature type="binding site" evidence="7 9">
    <location>
        <position position="103"/>
    </location>
    <ligand>
        <name>FMN</name>
        <dbReference type="ChEBI" id="CHEBI:58210"/>
    </ligand>
</feature>
<accession>R7ZUW3</accession>
<feature type="binding site" evidence="7 8">
    <location>
        <position position="65"/>
    </location>
    <ligand>
        <name>substrate</name>
    </ligand>
</feature>
<feature type="binding site" evidence="8">
    <location>
        <begin position="7"/>
        <end position="10"/>
    </location>
    <ligand>
        <name>substrate</name>
    </ligand>
</feature>
<dbReference type="PROSITE" id="PS01064">
    <property type="entry name" value="PYRIDOX_OXIDASE"/>
    <property type="match status" value="1"/>
</dbReference>
<feature type="binding site" evidence="7 8">
    <location>
        <position position="121"/>
    </location>
    <ligand>
        <name>substrate</name>
    </ligand>
</feature>
<keyword evidence="13" id="KW-1185">Reference proteome</keyword>
<dbReference type="PANTHER" id="PTHR10851:SF0">
    <property type="entry name" value="PYRIDOXINE-5'-PHOSPHATE OXIDASE"/>
    <property type="match status" value="1"/>
</dbReference>
<dbReference type="Proteomes" id="UP000013909">
    <property type="component" value="Unassembled WGS sequence"/>
</dbReference>
<evidence type="ECO:0000256" key="9">
    <source>
        <dbReference type="PIRSR" id="PIRSR000190-2"/>
    </source>
</evidence>
<protein>
    <recommendedName>
        <fullName evidence="7">Pyridoxine/pyridoxamine 5'-phosphate oxidase</fullName>
        <ecNumber evidence="7">1.4.3.5</ecNumber>
    </recommendedName>
    <alternativeName>
        <fullName evidence="7">PNP/PMP oxidase</fullName>
        <shortName evidence="7">PNPOx</shortName>
    </alternativeName>
    <alternativeName>
        <fullName evidence="7">Pyridoxal 5'-phosphate synthase</fullName>
    </alternativeName>
</protein>
<comment type="caution">
    <text evidence="12">The sequence shown here is derived from an EMBL/GenBank/DDBJ whole genome shotgun (WGS) entry which is preliminary data.</text>
</comment>
<dbReference type="Gene3D" id="2.30.110.10">
    <property type="entry name" value="Electron Transport, Fmn-binding Protein, Chain A"/>
    <property type="match status" value="1"/>
</dbReference>
<dbReference type="STRING" id="1232681.ADIS_1474"/>
<dbReference type="InterPro" id="IPR011576">
    <property type="entry name" value="Pyridox_Oxase_N"/>
</dbReference>
<gene>
    <name evidence="7" type="primary">pdxH</name>
    <name evidence="12" type="ORF">ADIS_1474</name>
</gene>
<comment type="catalytic activity">
    <reaction evidence="7">
        <text>pyridoxamine 5'-phosphate + O2 + H2O = pyridoxal 5'-phosphate + H2O2 + NH4(+)</text>
        <dbReference type="Rhea" id="RHEA:15817"/>
        <dbReference type="ChEBI" id="CHEBI:15377"/>
        <dbReference type="ChEBI" id="CHEBI:15379"/>
        <dbReference type="ChEBI" id="CHEBI:16240"/>
        <dbReference type="ChEBI" id="CHEBI:28938"/>
        <dbReference type="ChEBI" id="CHEBI:58451"/>
        <dbReference type="ChEBI" id="CHEBI:597326"/>
        <dbReference type="EC" id="1.4.3.5"/>
    </reaction>
</comment>
<evidence type="ECO:0000313" key="12">
    <source>
        <dbReference type="EMBL" id="EON77935.1"/>
    </source>
</evidence>
<organism evidence="12 13">
    <name type="scientific">Lunatimonas lonarensis</name>
    <dbReference type="NCBI Taxonomy" id="1232681"/>
    <lineage>
        <taxon>Bacteria</taxon>
        <taxon>Pseudomonadati</taxon>
        <taxon>Bacteroidota</taxon>
        <taxon>Cytophagia</taxon>
        <taxon>Cytophagales</taxon>
        <taxon>Cyclobacteriaceae</taxon>
    </lineage>
</organism>
<dbReference type="EC" id="1.4.3.5" evidence="7"/>
<comment type="catalytic activity">
    <reaction evidence="7">
        <text>pyridoxine 5'-phosphate + O2 = pyridoxal 5'-phosphate + H2O2</text>
        <dbReference type="Rhea" id="RHEA:15149"/>
        <dbReference type="ChEBI" id="CHEBI:15379"/>
        <dbReference type="ChEBI" id="CHEBI:16240"/>
        <dbReference type="ChEBI" id="CHEBI:58589"/>
        <dbReference type="ChEBI" id="CHEBI:597326"/>
        <dbReference type="EC" id="1.4.3.5"/>
    </reaction>
</comment>
<dbReference type="InterPro" id="IPR019740">
    <property type="entry name" value="Pyridox_Oxase_CS"/>
</dbReference>
<dbReference type="PIRSF" id="PIRSF000190">
    <property type="entry name" value="Pyd_amn-ph_oxd"/>
    <property type="match status" value="1"/>
</dbReference>
<comment type="cofactor">
    <cofactor evidence="7 9">
        <name>FMN</name>
        <dbReference type="ChEBI" id="CHEBI:58210"/>
    </cofactor>
    <text evidence="7 9">Binds 1 FMN per subunit.</text>
</comment>